<dbReference type="InterPro" id="IPR011050">
    <property type="entry name" value="Pectin_lyase_fold/virulence"/>
</dbReference>
<dbReference type="InterPro" id="IPR013425">
    <property type="entry name" value="Autotrns_rpt"/>
</dbReference>
<reference evidence="3" key="1">
    <citation type="submission" date="2021-04" db="EMBL/GenBank/DDBJ databases">
        <title>Luteolibacter sp. 32A isolated from the skin of an Anderson's salamander (Ambystoma andersonii).</title>
        <authorList>
            <person name="Spergser J."/>
            <person name="Busse H.-J."/>
        </authorList>
    </citation>
    <scope>NUCLEOTIDE SEQUENCE</scope>
    <source>
        <strain evidence="3">32A</strain>
    </source>
</reference>
<evidence type="ECO:0000313" key="4">
    <source>
        <dbReference type="Proteomes" id="UP000676169"/>
    </source>
</evidence>
<protein>
    <submittedName>
        <fullName evidence="3">Autotransporter-associated beta strand repeat-containing protein</fullName>
    </submittedName>
</protein>
<sequence length="1622" mass="160325">MKLKLTHLTVALGLALPSLGSTLTWQTAGTTNNWSTAAGDTNWFVDANTILTQWSDANDAVFSAAAGETATLVGTVTPTTVTVGANNGTWTFNGTGILAGTGTLTKNGTGTLTLANTTANTFSGGTTINGGILSIGTGGTGANTSTVSALGTGLVNINTGGTLRLWIQNSNTFTYANNLSINGGTVLNEDGISNLTGTVAVGASGATLTSKWTGKDMTFSGILSGTGAVTTTTANNATAKVILMGANTYSGGTTVNSGTLQLGNTVGTDYGGTGRIVGNLTVNSGATLLLQGNNVLGYNTGQKINNLTLNNATLTHAGTGDNGWGVAYTLTNSTMQATGGGRFAFGNNTSVTTLASTTPSIIAGTVFMRENNTDATVPFTVADGAAFNDLQVNGNLALSTSVIVTGVGITKNGPGNMVLAGANNYSGSTIINAGTLTLATSGTLTASAIVVNNGGLFRPEVNGKVLTSLTANNGAILGGVAQTGATTTVTGALNLADGGTINVAPMLGNQALGTYDLYTAGSITGTGTPVLSMGSNYGATRATGSVAVNGNKLQFTLTGLGASLVWNNASAAGVAAGTWDLNNLLNFNNGGSNDVFKAYDSVLFDDTIAGAKTITLSGVLAPSLVTINSTGAYTFNSTGVATGILAGIGSLVKSGSSTATFGTNMAYSMTGDITAAGGTLDFSAKTLTVGKLALTGGAFNNATANITTVDLQSGSSSATLNTPNAWTKTTAGTVALTGNNGLNVAGTVSAGNLVVGNATTPNTNGSLGTGTVTVASGATTTFWRTNNLTVNPFAGAGALVFASTNTGVNGTGQGDYTMGVNTAFSGTITVNGARVQVTNTNGLGTASLATGANGQFLVSAGGTYPNAMNLSGNGWAEPTGTFGALRLGGGSIMSGTVTLSGNTRITTHASTGTISGPIVETGGARNLEVGGGSATTGILTLSGASTYTGTTTITGTNTLNLTGSLGATSVTVGSTASIGGTGSIGSGGSLTFATGGIIAANIANNGITVNGPVNLGTSTAVSLVTGGSGTPSGTITLLNYTGAVTGTAANLVMATPANYRQAIFNVGANKITVDIGAKAITWGGVTDGQWVIGGSNLRWNTAGSGETDAFFQGDDVIFNDSGTNTAVTLTGVLQPNSVVVNSNTKNYTFTETAANYIAGSGSLTKSGSSTLTLTGAANTFSGGTTVNGGTLVLGTGGGAGTIRGPLTINSGATVNATATDALGYTVGTQVTTMTLNGGTFNIGLNGNEGFTTNVFMTGASLTSTGGGQFNFTNGYGLTTVASSTTSLVSAPINIRDTNNLGVAVATGTTASGIDLDMTGIITGYSVTKSGTGSLRLTAANTYTAGTTVAAGKLFVNNTTGSGTGTGAVTVNASGTLGGTGIITGAVTAAGTIAPGQNATGTLTTGATTITGTLAIETDGANVDKLVVNGNLTLGGSLTLSTLGGGFTGPYVIATWTGTLTGTFASTPFGYNVNYDTTNKQIIVTQSTGYASWAGTVGLTSGNNGPTQNPDNDSLANLLEYVLMANPLAFSSSELPTQGLDNDYLYFYFLRSAQSKQDTNVAVQWGTNLSSWTDIAIPDTDPADGVVFIDQSNPTFDNIMVKIPRSNAVNGKIFVRLKATPKP</sequence>
<dbReference type="SUPFAM" id="SSF51126">
    <property type="entry name" value="Pectin lyase-like"/>
    <property type="match status" value="1"/>
</dbReference>
<organism evidence="3 4">
    <name type="scientific">Luteolibacter ambystomatis</name>
    <dbReference type="NCBI Taxonomy" id="2824561"/>
    <lineage>
        <taxon>Bacteria</taxon>
        <taxon>Pseudomonadati</taxon>
        <taxon>Verrucomicrobiota</taxon>
        <taxon>Verrucomicrobiia</taxon>
        <taxon>Verrucomicrobiales</taxon>
        <taxon>Verrucomicrobiaceae</taxon>
        <taxon>Luteolibacter</taxon>
    </lineage>
</organism>
<dbReference type="Pfam" id="PF12951">
    <property type="entry name" value="PATR"/>
    <property type="match status" value="7"/>
</dbReference>
<feature type="chain" id="PRO_5037194891" evidence="2">
    <location>
        <begin position="21"/>
        <end position="1622"/>
    </location>
</feature>
<evidence type="ECO:0000256" key="1">
    <source>
        <dbReference type="ARBA" id="ARBA00022729"/>
    </source>
</evidence>
<evidence type="ECO:0000256" key="2">
    <source>
        <dbReference type="SAM" id="SignalP"/>
    </source>
</evidence>
<dbReference type="KEGG" id="lamb:KBB96_11755"/>
<dbReference type="EMBL" id="CP073100">
    <property type="protein sequence ID" value="QUE49548.1"/>
    <property type="molecule type" value="Genomic_DNA"/>
</dbReference>
<keyword evidence="1 2" id="KW-0732">Signal</keyword>
<proteinExistence type="predicted"/>
<keyword evidence="4" id="KW-1185">Reference proteome</keyword>
<gene>
    <name evidence="3" type="ORF">KBB96_11755</name>
</gene>
<dbReference type="Proteomes" id="UP000676169">
    <property type="component" value="Chromosome"/>
</dbReference>
<dbReference type="NCBIfam" id="TIGR02601">
    <property type="entry name" value="autotrns_rpt"/>
    <property type="match status" value="5"/>
</dbReference>
<accession>A0A975G5X1</accession>
<name>A0A975G5X1_9BACT</name>
<evidence type="ECO:0000313" key="3">
    <source>
        <dbReference type="EMBL" id="QUE49548.1"/>
    </source>
</evidence>
<feature type="signal peptide" evidence="2">
    <location>
        <begin position="1"/>
        <end position="20"/>
    </location>
</feature>
<dbReference type="RefSeq" id="WP_211629637.1">
    <property type="nucleotide sequence ID" value="NZ_CP073100.1"/>
</dbReference>